<proteinExistence type="predicted"/>
<dbReference type="KEGG" id="tav:G4V39_01470"/>
<name>A0A6G7PTS1_9BACT</name>
<gene>
    <name evidence="2" type="ORF">G4V39_01470</name>
</gene>
<evidence type="ECO:0000313" key="3">
    <source>
        <dbReference type="Proteomes" id="UP000502179"/>
    </source>
</evidence>
<dbReference type="InterPro" id="IPR053853">
    <property type="entry name" value="FitA-like_RHH"/>
</dbReference>
<dbReference type="RefSeq" id="WP_166031242.1">
    <property type="nucleotide sequence ID" value="NZ_CP048877.1"/>
</dbReference>
<accession>A0A6G7PTS1</accession>
<sequence length="94" mass="10546">MANLQVKGVDDDFYEALKLLAKEKGRSLSQQVLIMLKEYLAKEKRLSKAKTPGALLLELAGSWEDERPAEAIIEELKASRKPSRKFEKGLNVSS</sequence>
<evidence type="ECO:0000259" key="1">
    <source>
        <dbReference type="Pfam" id="PF22513"/>
    </source>
</evidence>
<dbReference type="Pfam" id="PF22513">
    <property type="entry name" value="FitA-like_RHH"/>
    <property type="match status" value="1"/>
</dbReference>
<dbReference type="GO" id="GO:0006355">
    <property type="term" value="P:regulation of DNA-templated transcription"/>
    <property type="evidence" value="ECO:0007669"/>
    <property type="project" value="InterPro"/>
</dbReference>
<dbReference type="SUPFAM" id="SSF47598">
    <property type="entry name" value="Ribbon-helix-helix"/>
    <property type="match status" value="1"/>
</dbReference>
<dbReference type="InterPro" id="IPR010985">
    <property type="entry name" value="Ribbon_hlx_hlx"/>
</dbReference>
<protein>
    <recommendedName>
        <fullName evidence="1">Antitoxin FitA-like ribbon-helix-helix domain-containing protein</fullName>
    </recommendedName>
</protein>
<keyword evidence="3" id="KW-1185">Reference proteome</keyword>
<feature type="domain" description="Antitoxin FitA-like ribbon-helix-helix" evidence="1">
    <location>
        <begin position="2"/>
        <end position="38"/>
    </location>
</feature>
<dbReference type="Proteomes" id="UP000502179">
    <property type="component" value="Chromosome"/>
</dbReference>
<organism evidence="2 3">
    <name type="scientific">Thermosulfuriphilus ammonigenes</name>
    <dbReference type="NCBI Taxonomy" id="1936021"/>
    <lineage>
        <taxon>Bacteria</taxon>
        <taxon>Pseudomonadati</taxon>
        <taxon>Thermodesulfobacteriota</taxon>
        <taxon>Thermodesulfobacteria</taxon>
        <taxon>Thermodesulfobacteriales</taxon>
        <taxon>Thermodesulfobacteriaceae</taxon>
        <taxon>Thermosulfuriphilus</taxon>
    </lineage>
</organism>
<dbReference type="EMBL" id="CP048877">
    <property type="protein sequence ID" value="QIJ71020.1"/>
    <property type="molecule type" value="Genomic_DNA"/>
</dbReference>
<reference evidence="2 3" key="1">
    <citation type="submission" date="2020-02" db="EMBL/GenBank/DDBJ databases">
        <title>Genome analysis of Thermosulfuriphilus ammonigenes ST65T, an anaerobic thermophilic chemolithoautotrophic bacterium isolated from a deep-sea hydrothermal vent.</title>
        <authorList>
            <person name="Slobodkina G."/>
            <person name="Allioux M."/>
            <person name="Merkel A."/>
            <person name="Alain K."/>
            <person name="Jebbar M."/>
            <person name="Slobodkin A."/>
        </authorList>
    </citation>
    <scope>NUCLEOTIDE SEQUENCE [LARGE SCALE GENOMIC DNA]</scope>
    <source>
        <strain evidence="2 3">ST65</strain>
    </source>
</reference>
<evidence type="ECO:0000313" key="2">
    <source>
        <dbReference type="EMBL" id="QIJ71020.1"/>
    </source>
</evidence>
<dbReference type="AlphaFoldDB" id="A0A6G7PTS1"/>